<gene>
    <name evidence="2" type="ORF">FPZ08_10770</name>
</gene>
<name>A0A5B8LTK8_9HYPH</name>
<evidence type="ECO:0008006" key="4">
    <source>
        <dbReference type="Google" id="ProtNLM"/>
    </source>
</evidence>
<feature type="transmembrane region" description="Helical" evidence="1">
    <location>
        <begin position="27"/>
        <end position="51"/>
    </location>
</feature>
<keyword evidence="3" id="KW-1185">Reference proteome</keyword>
<proteinExistence type="predicted"/>
<keyword evidence="1" id="KW-0472">Membrane</keyword>
<dbReference type="EMBL" id="CP042304">
    <property type="protein sequence ID" value="QDZ11199.1"/>
    <property type="molecule type" value="Genomic_DNA"/>
</dbReference>
<organism evidence="2 3">
    <name type="scientific">Devosia ginsengisoli</name>
    <dbReference type="NCBI Taxonomy" id="400770"/>
    <lineage>
        <taxon>Bacteria</taxon>
        <taxon>Pseudomonadati</taxon>
        <taxon>Pseudomonadota</taxon>
        <taxon>Alphaproteobacteria</taxon>
        <taxon>Hyphomicrobiales</taxon>
        <taxon>Devosiaceae</taxon>
        <taxon>Devosia</taxon>
    </lineage>
</organism>
<accession>A0A5B8LTK8</accession>
<keyword evidence="1" id="KW-0812">Transmembrane</keyword>
<evidence type="ECO:0000313" key="3">
    <source>
        <dbReference type="Proteomes" id="UP000315364"/>
    </source>
</evidence>
<protein>
    <recommendedName>
        <fullName evidence="4">Phage holin family protein</fullName>
    </recommendedName>
</protein>
<dbReference type="OrthoDB" id="7949938at2"/>
<evidence type="ECO:0000256" key="1">
    <source>
        <dbReference type="SAM" id="Phobius"/>
    </source>
</evidence>
<keyword evidence="1" id="KW-1133">Transmembrane helix</keyword>
<reference evidence="2 3" key="1">
    <citation type="submission" date="2019-07" db="EMBL/GenBank/DDBJ databases">
        <title>Full genome sequence of Devosia sp. Gsoil 520.</title>
        <authorList>
            <person name="Im W.-T."/>
        </authorList>
    </citation>
    <scope>NUCLEOTIDE SEQUENCE [LARGE SCALE GENOMIC DNA]</scope>
    <source>
        <strain evidence="2 3">Gsoil 520</strain>
    </source>
</reference>
<dbReference type="AlphaFoldDB" id="A0A5B8LTK8"/>
<dbReference type="KEGG" id="dea:FPZ08_10770"/>
<dbReference type="RefSeq" id="WP_146290022.1">
    <property type="nucleotide sequence ID" value="NZ_CP042304.1"/>
</dbReference>
<sequence>MNLLAPLAALLGIEVEAITERVRNTLIINAVMIGLALAGVTFLVVAGFFALAELYGGIYAALILAAAFLVLALAVFLGTRIGESRRRHERVEKRRSSETGALVTTAALTALPVLLKSPLLRTIGLPAAAIAAYLLVRGGSDHSDDAA</sequence>
<evidence type="ECO:0000313" key="2">
    <source>
        <dbReference type="EMBL" id="QDZ11199.1"/>
    </source>
</evidence>
<feature type="transmembrane region" description="Helical" evidence="1">
    <location>
        <begin position="58"/>
        <end position="79"/>
    </location>
</feature>
<dbReference type="Proteomes" id="UP000315364">
    <property type="component" value="Chromosome"/>
</dbReference>